<feature type="chain" id="PRO_5046699378" description="HEAT repeat domain-containing protein" evidence="1">
    <location>
        <begin position="23"/>
        <end position="369"/>
    </location>
</feature>
<evidence type="ECO:0000313" key="3">
    <source>
        <dbReference type="Proteomes" id="UP000664317"/>
    </source>
</evidence>
<dbReference type="EMBL" id="JAFKCT010000003">
    <property type="protein sequence ID" value="MBN7811370.1"/>
    <property type="molecule type" value="Genomic_DNA"/>
</dbReference>
<evidence type="ECO:0000256" key="1">
    <source>
        <dbReference type="SAM" id="SignalP"/>
    </source>
</evidence>
<evidence type="ECO:0000313" key="2">
    <source>
        <dbReference type="EMBL" id="MBN7811370.1"/>
    </source>
</evidence>
<accession>A0ABS3C2M7</accession>
<keyword evidence="1" id="KW-0732">Signal</keyword>
<proteinExistence type="predicted"/>
<reference evidence="2 3" key="1">
    <citation type="submission" date="2021-03" db="EMBL/GenBank/DDBJ databases">
        <title>novel species isolated from a fishpond in China.</title>
        <authorList>
            <person name="Lu H."/>
            <person name="Cai Z."/>
        </authorList>
    </citation>
    <scope>NUCLEOTIDE SEQUENCE [LARGE SCALE GENOMIC DNA]</scope>
    <source>
        <strain evidence="2 3">H41</strain>
    </source>
</reference>
<keyword evidence="3" id="KW-1185">Reference proteome</keyword>
<gene>
    <name evidence="2" type="ORF">J0A68_10405</name>
</gene>
<sequence>MNRLLLLLLFLASPIFCGEVLAQNTSVTARSSGSNTSKWTVNDNRQKSSLETNGKITISEDEKSIASISPGGYLKIERTTFGNSRSLFITNKGGSLDYEYKEGGRSKPFEPDGRIWLSEILPDLLNSTTIGAEARVDRYYAKGGAKSVLGLMSQLKSDHVKSAYLGILMKKNLSQSETSAVIDAVPSQLDSDHYKLEVYKKVPPAYFKDINQLTRAVSNIDSDHFKTELLKPIFKTNVLAGQGEKALQLINLVDSDHFKLEIAKSIPFQNISTQDLRFLVESVVPKIDSDHFKNELLKSVINTNNLTEERALIILNGVKSMDSDHFKAETLKSLCAKQPSERVKQQIREVAKTSIESSHFLGEVMRCAA</sequence>
<protein>
    <recommendedName>
        <fullName evidence="4">HEAT repeat domain-containing protein</fullName>
    </recommendedName>
</protein>
<comment type="caution">
    <text evidence="2">The sequence shown here is derived from an EMBL/GenBank/DDBJ whole genome shotgun (WGS) entry which is preliminary data.</text>
</comment>
<name>A0ABS3C2M7_9BACT</name>
<dbReference type="RefSeq" id="WP_206578144.1">
    <property type="nucleotide sequence ID" value="NZ_JAFKCT010000003.1"/>
</dbReference>
<feature type="signal peptide" evidence="1">
    <location>
        <begin position="1"/>
        <end position="22"/>
    </location>
</feature>
<evidence type="ECO:0008006" key="4">
    <source>
        <dbReference type="Google" id="ProtNLM"/>
    </source>
</evidence>
<organism evidence="2 3">
    <name type="scientific">Algoriphagus oliviformis</name>
    <dbReference type="NCBI Taxonomy" id="2811231"/>
    <lineage>
        <taxon>Bacteria</taxon>
        <taxon>Pseudomonadati</taxon>
        <taxon>Bacteroidota</taxon>
        <taxon>Cytophagia</taxon>
        <taxon>Cytophagales</taxon>
        <taxon>Cyclobacteriaceae</taxon>
        <taxon>Algoriphagus</taxon>
    </lineage>
</organism>
<dbReference type="Proteomes" id="UP000664317">
    <property type="component" value="Unassembled WGS sequence"/>
</dbReference>